<sequence>MKKQQGSIIPLFILIMLSAFIFLYYTYDISRSYLAAKVQINTTREINNLISISGDTLTDINQSIAQLNGLDIDHSQGDWSYDNYEENDVISVVSTVNLTQHRKLTQTLPNALEDRFEVETKTIRAKHYEDLNVIVTIADDSETKYLANSVKHSLNNALKVLFDHTDSNLTVVPFGYRINIGGKCWTTFPRGDDFSFQWWEDYYAQLDMLNDLKQQQRNIDNLIANARRQIEQKQARIDEIDQLLATTDDPEEIDNLNAEKELLENEIQELERQLEDLLNQKEDIDNEVNDQQQVINDLESSQTFIKYHELAEHYAKSGQNYLYIDNYFDVFLDDNSYPYTSDDAINDASRTEFDQSLLSELSITKNKYFGNTQTCPSKAVVEETTSYRVFLSTVNQMNFRAPFVSPIQGVNYALKHSFLSNKANRTAVIYLTALTDEKLSDQDQKESEKDILKQFCQTIKTDYINHVSAKSIFIVNDDSNISDIESLECANLWHEKYSIINIDEFDDDDLLTDRIAYELLQESSSNYIGKINE</sequence>
<keyword evidence="2" id="KW-0472">Membrane</keyword>
<name>A0A511QFD3_9VIBR</name>
<gene>
    <name evidence="3" type="ORF">VSA01S_21260</name>
</gene>
<reference evidence="3 4" key="1">
    <citation type="submission" date="2019-07" db="EMBL/GenBank/DDBJ databases">
        <title>Whole genome shotgun sequence of Vibrio sagamiensis NBRC 104589.</title>
        <authorList>
            <person name="Hosoyama A."/>
            <person name="Uohara A."/>
            <person name="Ohji S."/>
            <person name="Ichikawa N."/>
        </authorList>
    </citation>
    <scope>NUCLEOTIDE SEQUENCE [LARGE SCALE GENOMIC DNA]</scope>
    <source>
        <strain evidence="3 4">NBRC 104589</strain>
    </source>
</reference>
<keyword evidence="4" id="KW-1185">Reference proteome</keyword>
<keyword evidence="2" id="KW-1133">Transmembrane helix</keyword>
<proteinExistence type="predicted"/>
<dbReference type="Proteomes" id="UP000321922">
    <property type="component" value="Unassembled WGS sequence"/>
</dbReference>
<comment type="caution">
    <text evidence="3">The sequence shown here is derived from an EMBL/GenBank/DDBJ whole genome shotgun (WGS) entry which is preliminary data.</text>
</comment>
<feature type="transmembrane region" description="Helical" evidence="2">
    <location>
        <begin position="7"/>
        <end position="27"/>
    </location>
</feature>
<protein>
    <submittedName>
        <fullName evidence="3">Uncharacterized protein</fullName>
    </submittedName>
</protein>
<dbReference type="RefSeq" id="WP_039981655.1">
    <property type="nucleotide sequence ID" value="NZ_BAOJ01000063.1"/>
</dbReference>
<evidence type="ECO:0000313" key="3">
    <source>
        <dbReference type="EMBL" id="GEM76014.1"/>
    </source>
</evidence>
<evidence type="ECO:0000256" key="2">
    <source>
        <dbReference type="SAM" id="Phobius"/>
    </source>
</evidence>
<dbReference type="EMBL" id="BJXJ01000019">
    <property type="protein sequence ID" value="GEM76014.1"/>
    <property type="molecule type" value="Genomic_DNA"/>
</dbReference>
<keyword evidence="2" id="KW-0812">Transmembrane</keyword>
<evidence type="ECO:0000313" key="4">
    <source>
        <dbReference type="Proteomes" id="UP000321922"/>
    </source>
</evidence>
<feature type="coiled-coil region" evidence="1">
    <location>
        <begin position="209"/>
        <end position="301"/>
    </location>
</feature>
<accession>A0A511QFD3</accession>
<dbReference type="OrthoDB" id="5903300at2"/>
<keyword evidence="1" id="KW-0175">Coiled coil</keyword>
<dbReference type="AlphaFoldDB" id="A0A511QFD3"/>
<organism evidence="3 4">
    <name type="scientific">Vibrio sagamiensis NBRC 104589</name>
    <dbReference type="NCBI Taxonomy" id="1219064"/>
    <lineage>
        <taxon>Bacteria</taxon>
        <taxon>Pseudomonadati</taxon>
        <taxon>Pseudomonadota</taxon>
        <taxon>Gammaproteobacteria</taxon>
        <taxon>Vibrionales</taxon>
        <taxon>Vibrionaceae</taxon>
        <taxon>Vibrio</taxon>
    </lineage>
</organism>
<evidence type="ECO:0000256" key="1">
    <source>
        <dbReference type="SAM" id="Coils"/>
    </source>
</evidence>
<dbReference type="Gene3D" id="1.10.287.1490">
    <property type="match status" value="1"/>
</dbReference>